<dbReference type="EMBL" id="ACEC01000009">
    <property type="protein sequence ID" value="EEG32133.1"/>
    <property type="molecule type" value="Genomic_DNA"/>
</dbReference>
<sequence length="39" mass="4469">MQKIRLSSSQADVSYKRVDHWLSQWSIVDTAGRYKAISG</sequence>
<keyword evidence="2" id="KW-1185">Reference proteome</keyword>
<reference evidence="1 2" key="1">
    <citation type="submission" date="2009-01" db="EMBL/GenBank/DDBJ databases">
        <authorList>
            <person name="Fulton L."/>
            <person name="Clifton S."/>
            <person name="Fulton B."/>
            <person name="Xu J."/>
            <person name="Minx P."/>
            <person name="Pepin K.H."/>
            <person name="Johnson M."/>
            <person name="Bhonagiri V."/>
            <person name="Nash W.E."/>
            <person name="Mardis E.R."/>
            <person name="Wilson R.K."/>
        </authorList>
    </citation>
    <scope>NUCLEOTIDE SEQUENCE [LARGE SCALE GENOMIC DNA]</scope>
    <source>
        <strain evidence="1 2">DSM 5476</strain>
    </source>
</reference>
<name>C0E8S7_9FIRM</name>
<evidence type="ECO:0000313" key="1">
    <source>
        <dbReference type="EMBL" id="EEG32133.1"/>
    </source>
</evidence>
<dbReference type="Proteomes" id="UP000003340">
    <property type="component" value="Unassembled WGS sequence"/>
</dbReference>
<accession>C0E8S7</accession>
<dbReference type="HOGENOM" id="CLU_3307427_0_0_9"/>
<protein>
    <submittedName>
        <fullName evidence="1">Uncharacterized protein</fullName>
    </submittedName>
</protein>
<comment type="caution">
    <text evidence="1">The sequence shown here is derived from an EMBL/GenBank/DDBJ whole genome shotgun (WGS) entry which is preliminary data.</text>
</comment>
<evidence type="ECO:0000313" key="2">
    <source>
        <dbReference type="Proteomes" id="UP000003340"/>
    </source>
</evidence>
<organism evidence="1 2">
    <name type="scientific">[Clostridium] methylpentosum DSM 5476</name>
    <dbReference type="NCBI Taxonomy" id="537013"/>
    <lineage>
        <taxon>Bacteria</taxon>
        <taxon>Bacillati</taxon>
        <taxon>Bacillota</taxon>
        <taxon>Clostridia</taxon>
        <taxon>Eubacteriales</taxon>
        <taxon>Oscillospiraceae</taxon>
        <taxon>Oscillospiraceae incertae sedis</taxon>
    </lineage>
</organism>
<reference evidence="1 2" key="2">
    <citation type="submission" date="2009-02" db="EMBL/GenBank/DDBJ databases">
        <title>Draft genome sequence of Clostridium methylpentosum (DSM 5476).</title>
        <authorList>
            <person name="Sudarsanam P."/>
            <person name="Ley R."/>
            <person name="Guruge J."/>
            <person name="Turnbaugh P.J."/>
            <person name="Mahowald M."/>
            <person name="Liep D."/>
            <person name="Gordon J."/>
        </authorList>
    </citation>
    <scope>NUCLEOTIDE SEQUENCE [LARGE SCALE GENOMIC DNA]</scope>
    <source>
        <strain evidence="1 2">DSM 5476</strain>
    </source>
</reference>
<gene>
    <name evidence="1" type="ORF">CLOSTMETH_00222</name>
</gene>
<proteinExistence type="predicted"/>
<dbReference type="AlphaFoldDB" id="C0E8S7"/>